<dbReference type="PANTHER" id="PTHR45527">
    <property type="entry name" value="NONRIBOSOMAL PEPTIDE SYNTHETASE"/>
    <property type="match status" value="1"/>
</dbReference>
<dbReference type="NCBIfam" id="TIGR01733">
    <property type="entry name" value="AA-adenyl-dom"/>
    <property type="match status" value="1"/>
</dbReference>
<dbReference type="GO" id="GO:0044550">
    <property type="term" value="P:secondary metabolite biosynthetic process"/>
    <property type="evidence" value="ECO:0007669"/>
    <property type="project" value="UniProtKB-ARBA"/>
</dbReference>
<comment type="cofactor">
    <cofactor evidence="1">
        <name>pantetheine 4'-phosphate</name>
        <dbReference type="ChEBI" id="CHEBI:47942"/>
    </cofactor>
</comment>
<dbReference type="InterPro" id="IPR001031">
    <property type="entry name" value="Thioesterase"/>
</dbReference>
<dbReference type="FunFam" id="1.10.1200.10:FF:000016">
    <property type="entry name" value="Non-ribosomal peptide synthase"/>
    <property type="match status" value="1"/>
</dbReference>
<dbReference type="InterPro" id="IPR001242">
    <property type="entry name" value="Condensation_dom"/>
</dbReference>
<evidence type="ECO:0000313" key="5">
    <source>
        <dbReference type="EMBL" id="TWJ29060.1"/>
    </source>
</evidence>
<dbReference type="Pfam" id="PF00668">
    <property type="entry name" value="Condensation"/>
    <property type="match status" value="1"/>
</dbReference>
<dbReference type="GO" id="GO:0072330">
    <property type="term" value="P:monocarboxylic acid biosynthetic process"/>
    <property type="evidence" value="ECO:0007669"/>
    <property type="project" value="UniProtKB-ARBA"/>
</dbReference>
<dbReference type="InterPro" id="IPR009081">
    <property type="entry name" value="PP-bd_ACP"/>
</dbReference>
<dbReference type="PROSITE" id="PS00455">
    <property type="entry name" value="AMP_BINDING"/>
    <property type="match status" value="1"/>
</dbReference>
<gene>
    <name evidence="5" type="ORF">JD81_02566</name>
</gene>
<name>A0A562WFL3_9ACTN</name>
<dbReference type="Gene3D" id="3.40.50.980">
    <property type="match status" value="2"/>
</dbReference>
<evidence type="ECO:0000256" key="2">
    <source>
        <dbReference type="ARBA" id="ARBA00022450"/>
    </source>
</evidence>
<dbReference type="FunFam" id="3.40.50.12780:FF:000012">
    <property type="entry name" value="Non-ribosomal peptide synthetase"/>
    <property type="match status" value="1"/>
</dbReference>
<comment type="caution">
    <text evidence="5">The sequence shown here is derived from an EMBL/GenBank/DDBJ whole genome shotgun (WGS) entry which is preliminary data.</text>
</comment>
<protein>
    <submittedName>
        <fullName evidence="5">Amino acid adenylation domain-containing protein</fullName>
    </submittedName>
</protein>
<dbReference type="SUPFAM" id="SSF53474">
    <property type="entry name" value="alpha/beta-Hydrolases"/>
    <property type="match status" value="1"/>
</dbReference>
<dbReference type="GO" id="GO:0031177">
    <property type="term" value="F:phosphopantetheine binding"/>
    <property type="evidence" value="ECO:0007669"/>
    <property type="project" value="InterPro"/>
</dbReference>
<evidence type="ECO:0000259" key="4">
    <source>
        <dbReference type="PROSITE" id="PS50075"/>
    </source>
</evidence>
<reference evidence="5 6" key="1">
    <citation type="submission" date="2019-07" db="EMBL/GenBank/DDBJ databases">
        <title>R&amp;d 2014.</title>
        <authorList>
            <person name="Klenk H.-P."/>
        </authorList>
    </citation>
    <scope>NUCLEOTIDE SEQUENCE [LARGE SCALE GENOMIC DNA]</scope>
    <source>
        <strain evidence="5 6">DSM 43912</strain>
    </source>
</reference>
<keyword evidence="6" id="KW-1185">Reference proteome</keyword>
<dbReference type="GO" id="GO:0003824">
    <property type="term" value="F:catalytic activity"/>
    <property type="evidence" value="ECO:0007669"/>
    <property type="project" value="InterPro"/>
</dbReference>
<dbReference type="SUPFAM" id="SSF56801">
    <property type="entry name" value="Acetyl-CoA synthetase-like"/>
    <property type="match status" value="1"/>
</dbReference>
<dbReference type="FunFam" id="3.30.300.30:FF:000010">
    <property type="entry name" value="Enterobactin synthetase component F"/>
    <property type="match status" value="1"/>
</dbReference>
<dbReference type="PANTHER" id="PTHR45527:SF1">
    <property type="entry name" value="FATTY ACID SYNTHASE"/>
    <property type="match status" value="1"/>
</dbReference>
<evidence type="ECO:0000313" key="6">
    <source>
        <dbReference type="Proteomes" id="UP000319728"/>
    </source>
</evidence>
<dbReference type="Gene3D" id="2.30.38.10">
    <property type="entry name" value="Luciferase, Domain 3"/>
    <property type="match status" value="1"/>
</dbReference>
<accession>A0A562WFL3</accession>
<dbReference type="Pfam" id="PF13193">
    <property type="entry name" value="AMP-binding_C"/>
    <property type="match status" value="1"/>
</dbReference>
<dbReference type="Proteomes" id="UP000319728">
    <property type="component" value="Unassembled WGS sequence"/>
</dbReference>
<dbReference type="InterPro" id="IPR020845">
    <property type="entry name" value="AMP-binding_CS"/>
</dbReference>
<keyword evidence="2" id="KW-0596">Phosphopantetheine</keyword>
<evidence type="ECO:0000256" key="3">
    <source>
        <dbReference type="ARBA" id="ARBA00022553"/>
    </source>
</evidence>
<dbReference type="InterPro" id="IPR036736">
    <property type="entry name" value="ACP-like_sf"/>
</dbReference>
<dbReference type="SUPFAM" id="SSF47336">
    <property type="entry name" value="ACP-like"/>
    <property type="match status" value="1"/>
</dbReference>
<dbReference type="GO" id="GO:0008610">
    <property type="term" value="P:lipid biosynthetic process"/>
    <property type="evidence" value="ECO:0007669"/>
    <property type="project" value="UniProtKB-ARBA"/>
</dbReference>
<dbReference type="SUPFAM" id="SSF52777">
    <property type="entry name" value="CoA-dependent acyltransferases"/>
    <property type="match status" value="2"/>
</dbReference>
<proteinExistence type="predicted"/>
<organism evidence="5 6">
    <name type="scientific">Micromonospora sagamiensis</name>
    <dbReference type="NCBI Taxonomy" id="47875"/>
    <lineage>
        <taxon>Bacteria</taxon>
        <taxon>Bacillati</taxon>
        <taxon>Actinomycetota</taxon>
        <taxon>Actinomycetes</taxon>
        <taxon>Micromonosporales</taxon>
        <taxon>Micromonosporaceae</taxon>
        <taxon>Micromonospora</taxon>
    </lineage>
</organism>
<dbReference type="InterPro" id="IPR020806">
    <property type="entry name" value="PKS_PP-bd"/>
</dbReference>
<dbReference type="Gene3D" id="3.30.559.30">
    <property type="entry name" value="Nonribosomal peptide synthetase, condensation domain"/>
    <property type="match status" value="1"/>
</dbReference>
<dbReference type="InterPro" id="IPR000873">
    <property type="entry name" value="AMP-dep_synth/lig_dom"/>
</dbReference>
<dbReference type="InterPro" id="IPR029058">
    <property type="entry name" value="AB_hydrolase_fold"/>
</dbReference>
<dbReference type="InterPro" id="IPR045851">
    <property type="entry name" value="AMP-bd_C_sf"/>
</dbReference>
<dbReference type="Pfam" id="PF00501">
    <property type="entry name" value="AMP-binding"/>
    <property type="match status" value="1"/>
</dbReference>
<dbReference type="CDD" id="cd19540">
    <property type="entry name" value="LCL_NRPS-like"/>
    <property type="match status" value="1"/>
</dbReference>
<dbReference type="RefSeq" id="WP_186499831.1">
    <property type="nucleotide sequence ID" value="NZ_AP023438.1"/>
</dbReference>
<feature type="domain" description="Carrier" evidence="4">
    <location>
        <begin position="977"/>
        <end position="1052"/>
    </location>
</feature>
<dbReference type="Pfam" id="PF00550">
    <property type="entry name" value="PP-binding"/>
    <property type="match status" value="1"/>
</dbReference>
<dbReference type="Gene3D" id="3.40.50.1820">
    <property type="entry name" value="alpha/beta hydrolase"/>
    <property type="match status" value="1"/>
</dbReference>
<dbReference type="PROSITE" id="PS50075">
    <property type="entry name" value="CARRIER"/>
    <property type="match status" value="1"/>
</dbReference>
<dbReference type="Pfam" id="PF00975">
    <property type="entry name" value="Thioesterase"/>
    <property type="match status" value="1"/>
</dbReference>
<dbReference type="CDD" id="cd05930">
    <property type="entry name" value="A_NRPS"/>
    <property type="match status" value="1"/>
</dbReference>
<dbReference type="SMART" id="SM00823">
    <property type="entry name" value="PKS_PP"/>
    <property type="match status" value="1"/>
</dbReference>
<keyword evidence="3" id="KW-0597">Phosphoprotein</keyword>
<dbReference type="FunFam" id="2.30.38.10:FF:000001">
    <property type="entry name" value="Non-ribosomal peptide synthetase PvdI"/>
    <property type="match status" value="1"/>
</dbReference>
<sequence length="1302" mass="139687">MTASPTTVDGTVLPLSYAQRRLWFLYKLDGPSATYNVPLINRFSDRVDPDALRAAVADVVARHEVLRTLYVEIDGEPAQRVLSPSEARIDIAHETVSAHEVDARVAQVCARTFDLSTELPLAVRLFTVAEDDCVLVLVLHHIAADGASMGPLGRDLSQAYAARVAGTAPGWEPLPVQYGDYTLWQRELLGTDDDPASELNRQLDFWRGNLRGLPEELTLPTDFPRPARSSHRGGTVEFTVEAETHRRLRDLAQAEQVTVYMVVQAAIATLLTRLGAGTDVPLGTVVSGRSDEALDDLVGFFVNSLVLRTDTSGDPTFVELLHRVRALDLAAFDHQDLPFERLIEELQPTRSLARHPLFQVFFMLASGGTEDVPLLGLAGAPQRSAHDVAKFDLSFVLAEQRDAAGEPAGIKGLVEYAEDLFHRDSAQAVVAQLVRVLATVAASPGQPISEIDLLDEATRNRLLDTANSTARPLPDGSILDLIAAQVARRPEAVAVIAGDRELTYRELDERADRLAGILRRCGVGPERFVALPLARSEQLLVAILAVWKAGGAYLPIDTDHPAERISFMLDDARPVLLLTDRESADALPDVDGCPRIVLDEAAATGLLPQAADAVRPAVAPGNAAYVIYTSGSTGRPKGVVATHANLVNYQIAIADFLCLTEADRLAAITTAAFDMSILDLFAPLVAGATVVLVRREVVPDPAALAEVVRSRGVTVMQTTPSLWQVLLTTTPDAMRGLMLITGGEALSRQLADRMRAVGRRVINGYGPTETTVSCTDAVIDDRPGGPSIGHAVANTRAYVLDERLRPVPEGTAGDLYIGGAGVTRGYLGRPGLTASRFVADPYGEPGARMYHTGDLVRWARDGHLEYLGRTDDQVKIRGFRIELGEIVAALDAHPDVAASVVTVHTGGNGDRSLVGYLARRPGTEPDLDEVRAHLATRLPDYMVPPSLVVLDALPLNANGKVDRAALPEPRKPTGGRPPATPRQQVLADLFAEVLGVTNPGVDESFFDLGGHSLLTPRLVNRIRAVLGVDVGVRTVFAAPTVAQLDRLLDQEQPTGLEPVLTYRRSGERTPVFVLPPANGLGWGYSALPRHVPSGHPIHALQDPRLAGGPVEPRSVADLAAEYRDQITAIQPTGPHLLAGWSFGGTLAHQVAVALRAGGAEVALLVLLDARPGGDGPYEATEEEARYVALDGVTTDAGPARREQLVAAQSPLASLDDPTLDRLVAVTAANVRAMSVHSPGHFDGPTLGFVATRHNKDSDLLWQPFLGGPAEFHDVDCGHLDIVKATAMSRIGPMIAERMHDVD</sequence>
<dbReference type="FunFam" id="3.40.50.980:FF:000001">
    <property type="entry name" value="Non-ribosomal peptide synthetase"/>
    <property type="match status" value="1"/>
</dbReference>
<dbReference type="Gene3D" id="3.30.300.30">
    <property type="match status" value="1"/>
</dbReference>
<dbReference type="InterPro" id="IPR025110">
    <property type="entry name" value="AMP-bd_C"/>
</dbReference>
<dbReference type="GO" id="GO:0005829">
    <property type="term" value="C:cytosol"/>
    <property type="evidence" value="ECO:0007669"/>
    <property type="project" value="TreeGrafter"/>
</dbReference>
<evidence type="ECO:0000256" key="1">
    <source>
        <dbReference type="ARBA" id="ARBA00001957"/>
    </source>
</evidence>
<dbReference type="GO" id="GO:0043041">
    <property type="term" value="P:amino acid activation for nonribosomal peptide biosynthetic process"/>
    <property type="evidence" value="ECO:0007669"/>
    <property type="project" value="TreeGrafter"/>
</dbReference>
<dbReference type="Gene3D" id="3.30.559.10">
    <property type="entry name" value="Chloramphenicol acetyltransferase-like domain"/>
    <property type="match status" value="1"/>
</dbReference>
<dbReference type="InterPro" id="IPR023213">
    <property type="entry name" value="CAT-like_dom_sf"/>
</dbReference>
<dbReference type="EMBL" id="VLLP01000001">
    <property type="protein sequence ID" value="TWJ29060.1"/>
    <property type="molecule type" value="Genomic_DNA"/>
</dbReference>
<dbReference type="InterPro" id="IPR010071">
    <property type="entry name" value="AA_adenyl_dom"/>
</dbReference>